<name>A0A1V5SGD9_9BACT</name>
<accession>A0A1V5SGD9</accession>
<comment type="caution">
    <text evidence="1">The sequence shown here is derived from an EMBL/GenBank/DDBJ whole genome shotgun (WGS) entry which is preliminary data.</text>
</comment>
<dbReference type="AlphaFoldDB" id="A0A1V5SGD9"/>
<dbReference type="Proteomes" id="UP000485367">
    <property type="component" value="Unassembled WGS sequence"/>
</dbReference>
<gene>
    <name evidence="1" type="ORF">BWY43_00084</name>
</gene>
<dbReference type="EMBL" id="MWBO01000006">
    <property type="protein sequence ID" value="OQA53313.1"/>
    <property type="molecule type" value="Genomic_DNA"/>
</dbReference>
<evidence type="ECO:0000313" key="1">
    <source>
        <dbReference type="EMBL" id="OQA53313.1"/>
    </source>
</evidence>
<sequence length="108" mass="12046">MVENFGLLLFTKEEIEKGLFIKSNYENAPLNEKAAIRLKIGASTIENAVSKNYQKTLDAYNKWYDSILKKLGKFKDTASVDIKVIDQNNLAVSDAVIMLGNKALTTDS</sequence>
<reference evidence="1" key="1">
    <citation type="submission" date="2017-02" db="EMBL/GenBank/DDBJ databases">
        <title>Delving into the versatile metabolic prowess of the omnipresent phylum Bacteroidetes.</title>
        <authorList>
            <person name="Nobu M.K."/>
            <person name="Mei R."/>
            <person name="Narihiro T."/>
            <person name="Kuroda K."/>
            <person name="Liu W.-T."/>
        </authorList>
    </citation>
    <scope>NUCLEOTIDE SEQUENCE</scope>
    <source>
        <strain evidence="1">ADurb.Bin280</strain>
    </source>
</reference>
<protein>
    <submittedName>
        <fullName evidence="1">Uncharacterized protein</fullName>
    </submittedName>
</protein>
<proteinExistence type="predicted"/>
<organism evidence="1">
    <name type="scientific">candidate division WS2 bacterium ADurb.Bin280</name>
    <dbReference type="NCBI Taxonomy" id="1852829"/>
    <lineage>
        <taxon>Bacteria</taxon>
        <taxon>candidate division WS2</taxon>
    </lineage>
</organism>